<dbReference type="GO" id="GO:0015774">
    <property type="term" value="P:polysaccharide transport"/>
    <property type="evidence" value="ECO:0007669"/>
    <property type="project" value="InterPro"/>
</dbReference>
<accession>A0A329DTN6</accession>
<sequence length="361" mass="41024">MPRSFHLLIDNAVRLAFFQRVCDSEGRTPSVIFHANLYTWLKARILRMPGQHLLLKRERTPRLSGRPSIEEIKNGTNIGSGIHFPLGDKQDELWVFSGFQYAACELIPYYNKVRYFEIGNFPNRYQSSYSGVNADADYNEQIHALRQAYPVSAQQVSELAQSLLHFRPPHVDVSIIGKALEQGINLVGYWFFNTAAPQLSIGSQLALAIKIKRSRQLIARFENVPLPQRFHLFIAQVSKDSQTLFQSDVTAIEALSLALKGAKSLNLPLIVRLHPGEKEPSEIKRIIDFCAHNRITISNQGSLLSAVQRSESISTINSTGGLHALLLSKSVTTYGRCFYRTWRPEDAYLYYRYVLRPLDKD</sequence>
<dbReference type="GO" id="GO:0000271">
    <property type="term" value="P:polysaccharide biosynthetic process"/>
    <property type="evidence" value="ECO:0007669"/>
    <property type="project" value="InterPro"/>
</dbReference>
<comment type="caution">
    <text evidence="1">The sequence shown here is derived from an EMBL/GenBank/DDBJ whole genome shotgun (WGS) entry which is preliminary data.</text>
</comment>
<evidence type="ECO:0000313" key="2">
    <source>
        <dbReference type="Proteomes" id="UP000248729"/>
    </source>
</evidence>
<dbReference type="AlphaFoldDB" id="A0A329DTN6"/>
<dbReference type="Proteomes" id="UP000248729">
    <property type="component" value="Unassembled WGS sequence"/>
</dbReference>
<name>A0A329DTN6_VIBDI</name>
<dbReference type="Pfam" id="PF05159">
    <property type="entry name" value="Capsule_synth"/>
    <property type="match status" value="1"/>
</dbReference>
<gene>
    <name evidence="1" type="ORF">DET48_1645</name>
</gene>
<reference evidence="1 2" key="1">
    <citation type="submission" date="2018-06" db="EMBL/GenBank/DDBJ databases">
        <title>Freshwater and sediment microbial communities from various areas in North America, analyzing microbe dynamics in response to fracking.</title>
        <authorList>
            <person name="Lamendella R."/>
        </authorList>
    </citation>
    <scope>NUCLEOTIDE SEQUENCE [LARGE SCALE GENOMIC DNA]</scope>
    <source>
        <strain evidence="1 2">99A</strain>
    </source>
</reference>
<dbReference type="RefSeq" id="WP_112404887.1">
    <property type="nucleotide sequence ID" value="NZ_QLTR01000064.1"/>
</dbReference>
<proteinExistence type="predicted"/>
<evidence type="ECO:0000313" key="1">
    <source>
        <dbReference type="EMBL" id="RAS52738.1"/>
    </source>
</evidence>
<dbReference type="EMBL" id="QLTR01000064">
    <property type="protein sequence ID" value="RAS52738.1"/>
    <property type="molecule type" value="Genomic_DNA"/>
</dbReference>
<organism evidence="1 2">
    <name type="scientific">Vibrio diazotrophicus</name>
    <dbReference type="NCBI Taxonomy" id="685"/>
    <lineage>
        <taxon>Bacteria</taxon>
        <taxon>Pseudomonadati</taxon>
        <taxon>Pseudomonadota</taxon>
        <taxon>Gammaproteobacteria</taxon>
        <taxon>Vibrionales</taxon>
        <taxon>Vibrionaceae</taxon>
        <taxon>Vibrio</taxon>
    </lineage>
</organism>
<protein>
    <submittedName>
        <fullName evidence="1">Capsular polysaccharide biosynthesis protein</fullName>
    </submittedName>
</protein>
<dbReference type="InterPro" id="IPR007833">
    <property type="entry name" value="Capsule_polysaccharide_synth"/>
</dbReference>